<dbReference type="GO" id="GO:0006355">
    <property type="term" value="P:regulation of DNA-templated transcription"/>
    <property type="evidence" value="ECO:0007669"/>
    <property type="project" value="TreeGrafter"/>
</dbReference>
<keyword evidence="1 6" id="KW-0597">Phosphoprotein</keyword>
<feature type="domain" description="Response regulatory" evidence="8">
    <location>
        <begin position="12"/>
        <end position="128"/>
    </location>
</feature>
<comment type="caution">
    <text evidence="9">The sequence shown here is derived from an EMBL/GenBank/DDBJ whole genome shotgun (WGS) entry which is preliminary data.</text>
</comment>
<dbReference type="PANTHER" id="PTHR48111">
    <property type="entry name" value="REGULATOR OF RPOS"/>
    <property type="match status" value="1"/>
</dbReference>
<dbReference type="PANTHER" id="PTHR48111:SF1">
    <property type="entry name" value="TWO-COMPONENT RESPONSE REGULATOR ORR33"/>
    <property type="match status" value="1"/>
</dbReference>
<dbReference type="InterPro" id="IPR011006">
    <property type="entry name" value="CheY-like_superfamily"/>
</dbReference>
<dbReference type="GO" id="GO:0000976">
    <property type="term" value="F:transcription cis-regulatory region binding"/>
    <property type="evidence" value="ECO:0007669"/>
    <property type="project" value="TreeGrafter"/>
</dbReference>
<organism evidence="9">
    <name type="scientific">Gracilinema caldarium</name>
    <dbReference type="NCBI Taxonomy" id="215591"/>
    <lineage>
        <taxon>Bacteria</taxon>
        <taxon>Pseudomonadati</taxon>
        <taxon>Spirochaetota</taxon>
        <taxon>Spirochaetia</taxon>
        <taxon>Spirochaetales</taxon>
        <taxon>Breznakiellaceae</taxon>
        <taxon>Gracilinema</taxon>
    </lineage>
</organism>
<evidence type="ECO:0000259" key="8">
    <source>
        <dbReference type="PROSITE" id="PS50110"/>
    </source>
</evidence>
<dbReference type="Gene3D" id="3.40.50.2300">
    <property type="match status" value="1"/>
</dbReference>
<name>A0A7C3DZP4_9SPIR</name>
<dbReference type="GO" id="GO:0032993">
    <property type="term" value="C:protein-DNA complex"/>
    <property type="evidence" value="ECO:0007669"/>
    <property type="project" value="TreeGrafter"/>
</dbReference>
<evidence type="ECO:0000256" key="3">
    <source>
        <dbReference type="ARBA" id="ARBA00023015"/>
    </source>
</evidence>
<dbReference type="SMART" id="SM00448">
    <property type="entry name" value="REC"/>
    <property type="match status" value="1"/>
</dbReference>
<sequence length="212" mass="24278">MKIITMEPAKPFVVIVDDIQENVRILHHALKDQPYSFAIAYSATELLRILENHPVTLILLDVMLPDIDGFALAKKILSDNRFKEIPIIFVTARAEQEDRIRGFEAGGVDYVSKPFDSREILERVKTHVNLRLALEEQKRLNRELQAALDRVKKLEGIIPICSSCKKIRSDEGYWTQVERYISEHTGVMFSHSLCPDCASKLFPKDVLDETSK</sequence>
<evidence type="ECO:0000256" key="5">
    <source>
        <dbReference type="ARBA" id="ARBA00023163"/>
    </source>
</evidence>
<evidence type="ECO:0000256" key="4">
    <source>
        <dbReference type="ARBA" id="ARBA00023125"/>
    </source>
</evidence>
<dbReference type="InterPro" id="IPR001789">
    <property type="entry name" value="Sig_transdc_resp-reg_receiver"/>
</dbReference>
<dbReference type="GO" id="GO:0000156">
    <property type="term" value="F:phosphorelay response regulator activity"/>
    <property type="evidence" value="ECO:0007669"/>
    <property type="project" value="TreeGrafter"/>
</dbReference>
<keyword evidence="3" id="KW-0805">Transcription regulation</keyword>
<evidence type="ECO:0000256" key="7">
    <source>
        <dbReference type="SAM" id="Coils"/>
    </source>
</evidence>
<dbReference type="SUPFAM" id="SSF52172">
    <property type="entry name" value="CheY-like"/>
    <property type="match status" value="1"/>
</dbReference>
<evidence type="ECO:0000256" key="1">
    <source>
        <dbReference type="ARBA" id="ARBA00022553"/>
    </source>
</evidence>
<keyword evidence="5" id="KW-0804">Transcription</keyword>
<dbReference type="AlphaFoldDB" id="A0A7C3DZP4"/>
<gene>
    <name evidence="9" type="ORF">ENS59_02390</name>
</gene>
<feature type="modified residue" description="4-aspartylphosphate" evidence="6">
    <location>
        <position position="61"/>
    </location>
</feature>
<protein>
    <submittedName>
        <fullName evidence="9">Response regulator</fullName>
    </submittedName>
</protein>
<keyword evidence="2" id="KW-0902">Two-component regulatory system</keyword>
<dbReference type="GO" id="GO:0005829">
    <property type="term" value="C:cytosol"/>
    <property type="evidence" value="ECO:0007669"/>
    <property type="project" value="TreeGrafter"/>
</dbReference>
<keyword evidence="4" id="KW-0238">DNA-binding</keyword>
<evidence type="ECO:0000256" key="2">
    <source>
        <dbReference type="ARBA" id="ARBA00023012"/>
    </source>
</evidence>
<feature type="coiled-coil region" evidence="7">
    <location>
        <begin position="127"/>
        <end position="157"/>
    </location>
</feature>
<dbReference type="InterPro" id="IPR039420">
    <property type="entry name" value="WalR-like"/>
</dbReference>
<dbReference type="EMBL" id="DSVL01000070">
    <property type="protein sequence ID" value="HFH28348.1"/>
    <property type="molecule type" value="Genomic_DNA"/>
</dbReference>
<dbReference type="PROSITE" id="PS50110">
    <property type="entry name" value="RESPONSE_REGULATORY"/>
    <property type="match status" value="1"/>
</dbReference>
<evidence type="ECO:0000313" key="9">
    <source>
        <dbReference type="EMBL" id="HFH28348.1"/>
    </source>
</evidence>
<evidence type="ECO:0000256" key="6">
    <source>
        <dbReference type="PROSITE-ProRule" id="PRU00169"/>
    </source>
</evidence>
<dbReference type="Pfam" id="PF00072">
    <property type="entry name" value="Response_reg"/>
    <property type="match status" value="1"/>
</dbReference>
<keyword evidence="7" id="KW-0175">Coiled coil</keyword>
<reference evidence="9" key="1">
    <citation type="journal article" date="2020" name="mSystems">
        <title>Genome- and Community-Level Interaction Insights into Carbon Utilization and Element Cycling Functions of Hydrothermarchaeota in Hydrothermal Sediment.</title>
        <authorList>
            <person name="Zhou Z."/>
            <person name="Liu Y."/>
            <person name="Xu W."/>
            <person name="Pan J."/>
            <person name="Luo Z.H."/>
            <person name="Li M."/>
        </authorList>
    </citation>
    <scope>NUCLEOTIDE SEQUENCE [LARGE SCALE GENOMIC DNA]</scope>
    <source>
        <strain evidence="9">SpSt-503</strain>
    </source>
</reference>
<accession>A0A7C3DZP4</accession>
<proteinExistence type="predicted"/>